<evidence type="ECO:0000313" key="2">
    <source>
        <dbReference type="Proteomes" id="UP000037712"/>
    </source>
</evidence>
<dbReference type="Proteomes" id="UP000037712">
    <property type="component" value="Unassembled WGS sequence"/>
</dbReference>
<proteinExistence type="predicted"/>
<accession>A0A0M8PPK2</accession>
<comment type="caution">
    <text evidence="1">The sequence shown here is derived from an EMBL/GenBank/DDBJ whole genome shotgun (WGS) entry which is preliminary data.</text>
</comment>
<sequence>MTPDQLRLVAELADWQILGLADNPGYWCGHIRDMHGGGTPKDEQWRDAGLWRSTYRWGIAMTTHGDYTKQRSLRDPEHVVTITWRQILDWVGQLPDELRADARRARTADDEEKQRVIALLLAPAPTEPEELALW</sequence>
<dbReference type="AlphaFoldDB" id="A0A0M8PPK2"/>
<reference evidence="1 2" key="1">
    <citation type="journal article" date="2015" name="Genome Announc.">
        <title>Draft Genome Sequence of Rhodococcus rhodochrous Strain KG-21, a Soil Isolate from Oil Fields of Krishna-Godavari Basin, India.</title>
        <authorList>
            <person name="Dawar C."/>
            <person name="Aggarwal R.K."/>
        </authorList>
    </citation>
    <scope>NUCLEOTIDE SEQUENCE [LARGE SCALE GENOMIC DNA]</scope>
    <source>
        <strain evidence="1 2">KG-21</strain>
    </source>
</reference>
<evidence type="ECO:0000313" key="1">
    <source>
        <dbReference type="EMBL" id="KOS56449.1"/>
    </source>
</evidence>
<gene>
    <name evidence="1" type="ORF">Z051_09580</name>
</gene>
<dbReference type="RefSeq" id="WP_054372483.1">
    <property type="nucleotide sequence ID" value="NZ_AZYO01000018.1"/>
</dbReference>
<name>A0A0M8PPK2_RHORH</name>
<protein>
    <submittedName>
        <fullName evidence="1">Uncharacterized protein</fullName>
    </submittedName>
</protein>
<organism evidence="1 2">
    <name type="scientific">Rhodococcus rhodochrous KG-21</name>
    <dbReference type="NCBI Taxonomy" id="1441923"/>
    <lineage>
        <taxon>Bacteria</taxon>
        <taxon>Bacillati</taxon>
        <taxon>Actinomycetota</taxon>
        <taxon>Actinomycetes</taxon>
        <taxon>Mycobacteriales</taxon>
        <taxon>Nocardiaceae</taxon>
        <taxon>Rhodococcus</taxon>
    </lineage>
</organism>
<reference evidence="2" key="2">
    <citation type="submission" date="2015-01" db="EMBL/GenBank/DDBJ databases">
        <title>Draft genome sequence of potential hydrocarbon metabolising strain of Rhodococcus rhodochrous.</title>
        <authorList>
            <person name="Aggarwal R.K."/>
            <person name="Dawar C."/>
        </authorList>
    </citation>
    <scope>NUCLEOTIDE SEQUENCE [LARGE SCALE GENOMIC DNA]</scope>
    <source>
        <strain evidence="2">KG-21</strain>
    </source>
</reference>
<dbReference type="PATRIC" id="fig|1441923.3.peg.2120"/>
<dbReference type="EMBL" id="AZYO01000018">
    <property type="protein sequence ID" value="KOS56449.1"/>
    <property type="molecule type" value="Genomic_DNA"/>
</dbReference>